<evidence type="ECO:0000313" key="4">
    <source>
        <dbReference type="Proteomes" id="UP000192335"/>
    </source>
</evidence>
<reference evidence="1 4" key="1">
    <citation type="submission" date="2017-02" db="EMBL/GenBank/DDBJ databases">
        <title>Mycobacterium kansasii genomes.</title>
        <authorList>
            <person name="Borowka P."/>
            <person name="Strapagiel D."/>
            <person name="Marciniak B."/>
            <person name="Lach J."/>
            <person name="Bakula Z."/>
            <person name="Van Ingen J."/>
            <person name="Safianowska A."/>
            <person name="Brzostek A."/>
            <person name="Dziadek J."/>
            <person name="Jagielski T."/>
        </authorList>
    </citation>
    <scope>NUCLEOTIDE SEQUENCE [LARGE SCALE GENOMIC DNA]</scope>
    <source>
        <strain evidence="1 4">12MK</strain>
    </source>
</reference>
<dbReference type="EMBL" id="MWQA01000001">
    <property type="protein sequence ID" value="ORC07116.1"/>
    <property type="molecule type" value="Genomic_DNA"/>
</dbReference>
<evidence type="ECO:0000313" key="1">
    <source>
        <dbReference type="EMBL" id="ORC07116.1"/>
    </source>
</evidence>
<dbReference type="InterPro" id="IPR031702">
    <property type="entry name" value="DUF5078"/>
</dbReference>
<gene>
    <name evidence="1" type="ORF">B4U45_11335</name>
    <name evidence="2" type="ORF">LAUMK42_04948</name>
    <name evidence="3" type="ORF">LAUMK4_04973</name>
</gene>
<keyword evidence="5" id="KW-1185">Reference proteome</keyword>
<sequence>MSSPDRSNRRHNGIGVIMAMLAMGAGIAGAPGIASADATDDYPIPHRMIVTTCTAEQIMSAARDVEPVYYERYLIDYHNHSPEIQQATRDQMHWFYSLDAAARRAYSEQLVTHFADPLTVAWPNYAKLFFNNKGVAAHTTDICGEYPSNDQAAWNW</sequence>
<protein>
    <recommendedName>
        <fullName evidence="7">DUF5078 domain-containing protein</fullName>
    </recommendedName>
</protein>
<comment type="caution">
    <text evidence="1">The sequence shown here is derived from an EMBL/GenBank/DDBJ whole genome shotgun (WGS) entry which is preliminary data.</text>
</comment>
<dbReference type="EMBL" id="UPHM01000134">
    <property type="protein sequence ID" value="VBA30131.1"/>
    <property type="molecule type" value="Genomic_DNA"/>
</dbReference>
<dbReference type="EMBL" id="UPHL01000142">
    <property type="protein sequence ID" value="VAZ86105.1"/>
    <property type="molecule type" value="Genomic_DNA"/>
</dbReference>
<proteinExistence type="predicted"/>
<dbReference type="Proteomes" id="UP000192335">
    <property type="component" value="Unassembled WGS sequence"/>
</dbReference>
<dbReference type="AlphaFoldDB" id="A0A1X0L8J2"/>
<organism evidence="1 4">
    <name type="scientific">Mycobacterium persicum</name>
    <dbReference type="NCBI Taxonomy" id="1487726"/>
    <lineage>
        <taxon>Bacteria</taxon>
        <taxon>Bacillati</taxon>
        <taxon>Actinomycetota</taxon>
        <taxon>Actinomycetes</taxon>
        <taxon>Mycobacteriales</taxon>
        <taxon>Mycobacteriaceae</taxon>
        <taxon>Mycobacterium</taxon>
    </lineage>
</organism>
<reference evidence="5 6" key="2">
    <citation type="submission" date="2018-09" db="EMBL/GenBank/DDBJ databases">
        <authorList>
            <person name="Tagini F."/>
        </authorList>
    </citation>
    <scope>NUCLEOTIDE SEQUENCE [LARGE SCALE GENOMIC DNA]</scope>
    <source>
        <strain evidence="3 5">MK4</strain>
        <strain evidence="2 6">MK42</strain>
    </source>
</reference>
<name>A0A1X0L8J2_9MYCO</name>
<evidence type="ECO:0008006" key="7">
    <source>
        <dbReference type="Google" id="ProtNLM"/>
    </source>
</evidence>
<dbReference type="Pfam" id="PF16877">
    <property type="entry name" value="DUF5078"/>
    <property type="match status" value="1"/>
</dbReference>
<dbReference type="Proteomes" id="UP000271464">
    <property type="component" value="Unassembled WGS sequence"/>
</dbReference>
<evidence type="ECO:0000313" key="6">
    <source>
        <dbReference type="Proteomes" id="UP000279331"/>
    </source>
</evidence>
<evidence type="ECO:0000313" key="3">
    <source>
        <dbReference type="EMBL" id="VBA30131.1"/>
    </source>
</evidence>
<evidence type="ECO:0000313" key="2">
    <source>
        <dbReference type="EMBL" id="VAZ86105.1"/>
    </source>
</evidence>
<evidence type="ECO:0000313" key="5">
    <source>
        <dbReference type="Proteomes" id="UP000271464"/>
    </source>
</evidence>
<dbReference type="Proteomes" id="UP000279331">
    <property type="component" value="Unassembled WGS sequence"/>
</dbReference>
<accession>A0A1X0L8J2</accession>